<protein>
    <submittedName>
        <fullName evidence="1">Uncharacterized protein</fullName>
    </submittedName>
</protein>
<evidence type="ECO:0000313" key="2">
    <source>
        <dbReference type="Proteomes" id="UP000718281"/>
    </source>
</evidence>
<sequence>MCSRGELGSDDEVGTIRPVKQLAHLPWPPDAEPLDFDEYRLDRGRESTSPVCNFLDAHVDSGT</sequence>
<evidence type="ECO:0000313" key="1">
    <source>
        <dbReference type="EMBL" id="MBK6302334.1"/>
    </source>
</evidence>
<dbReference type="EMBL" id="JADIXZ010000010">
    <property type="protein sequence ID" value="MBK6302334.1"/>
    <property type="molecule type" value="Genomic_DNA"/>
</dbReference>
<name>A0A934X965_9MICO</name>
<comment type="caution">
    <text evidence="1">The sequence shown here is derived from an EMBL/GenBank/DDBJ whole genome shotgun (WGS) entry which is preliminary data.</text>
</comment>
<reference evidence="1 2" key="1">
    <citation type="submission" date="2020-10" db="EMBL/GenBank/DDBJ databases">
        <title>Connecting structure to function with the recovery of over 1000 high-quality activated sludge metagenome-assembled genomes encoding full-length rRNA genes using long-read sequencing.</title>
        <authorList>
            <person name="Singleton C.M."/>
            <person name="Petriglieri F."/>
            <person name="Kristensen J.M."/>
            <person name="Kirkegaard R.H."/>
            <person name="Michaelsen T.Y."/>
            <person name="Andersen M.H."/>
            <person name="Karst S.M."/>
            <person name="Dueholm M.S."/>
            <person name="Nielsen P.H."/>
            <person name="Albertsen M."/>
        </authorList>
    </citation>
    <scope>NUCLEOTIDE SEQUENCE [LARGE SCALE GENOMIC DNA]</scope>
    <source>
        <strain evidence="1">AalE_18-Q3-R2-46_BAT3C.188</strain>
    </source>
</reference>
<proteinExistence type="predicted"/>
<organism evidence="1 2">
    <name type="scientific">Candidatus Phosphoribacter hodrii</name>
    <dbReference type="NCBI Taxonomy" id="2953743"/>
    <lineage>
        <taxon>Bacteria</taxon>
        <taxon>Bacillati</taxon>
        <taxon>Actinomycetota</taxon>
        <taxon>Actinomycetes</taxon>
        <taxon>Micrococcales</taxon>
        <taxon>Dermatophilaceae</taxon>
        <taxon>Candidatus Phosphoribacter</taxon>
    </lineage>
</organism>
<dbReference type="AlphaFoldDB" id="A0A934X965"/>
<dbReference type="Proteomes" id="UP000718281">
    <property type="component" value="Unassembled WGS sequence"/>
</dbReference>
<gene>
    <name evidence="1" type="ORF">IPF40_15385</name>
</gene>
<accession>A0A934X965</accession>